<dbReference type="PROSITE" id="PS50104">
    <property type="entry name" value="TIR"/>
    <property type="match status" value="2"/>
</dbReference>
<dbReference type="Gene3D" id="3.40.50.10140">
    <property type="entry name" value="Toll/interleukin-1 receptor homology (TIR) domain"/>
    <property type="match status" value="2"/>
</dbReference>
<name>A0A498KFG1_MALDO</name>
<evidence type="ECO:0000313" key="4">
    <source>
        <dbReference type="Proteomes" id="UP000290289"/>
    </source>
</evidence>
<dbReference type="InterPro" id="IPR000157">
    <property type="entry name" value="TIR_dom"/>
</dbReference>
<sequence>MASSTLGLNSSPPDDRLKYDVFLSFRGEDTRKGFVSHLYEALENAGVKTFHDDAPRDISPELKAAIQNSRTAITFLGENYATSPWALEELDLILKSHGKRKTVLPIFYNVDPSDVRYQTGSFAEAFARHEETYKDDPDKVRRWRAALNQVANLAGWDSRGRDESELIEEIVNDIWRKLHPTAKTSAPCSSPFSSHKRKYEVFMCFRGKDTRLNFVGHTYASLKRKGITTFKDDKGLEKGQSISPGIVKAIEESQIYLVTLSPDFASSTWCLDELVKMFECMETSNSQRSLEDFTERKEASTVATGIKCNTRDRKISKVRISVHYDGEWVSTAYVGGKAKEIVVSKDITCEELLRRVYRLVRIDQREYEIIMKTTDESKSPAQPVQIVDDEHLAFFIEQSLSLDKSLKMNIPKPKISSSRTRRKMNELRLLVNYGGKWSNSIYIGGKTKGITVSDSITYKELVQKLYNALEVNPSEYTIIVTTAYGSKLPTRPVELIDDDDLTFLIDESLSLGEGSKVPLFITLQRRLYRSKL</sequence>
<dbReference type="PANTHER" id="PTHR32009">
    <property type="entry name" value="TMV RESISTANCE PROTEIN N-LIKE"/>
    <property type="match status" value="1"/>
</dbReference>
<dbReference type="Pfam" id="PF01582">
    <property type="entry name" value="TIR"/>
    <property type="match status" value="2"/>
</dbReference>
<feature type="domain" description="TIR" evidence="2">
    <location>
        <begin position="197"/>
        <end position="326"/>
    </location>
</feature>
<dbReference type="Proteomes" id="UP000290289">
    <property type="component" value="Chromosome 3"/>
</dbReference>
<evidence type="ECO:0000313" key="3">
    <source>
        <dbReference type="EMBL" id="RXI04302.1"/>
    </source>
</evidence>
<keyword evidence="4" id="KW-1185">Reference proteome</keyword>
<dbReference type="SUPFAM" id="SSF52200">
    <property type="entry name" value="Toll/Interleukin receptor TIR domain"/>
    <property type="match status" value="2"/>
</dbReference>
<reference evidence="3 4" key="1">
    <citation type="submission" date="2018-10" db="EMBL/GenBank/DDBJ databases">
        <title>A high-quality apple genome assembly.</title>
        <authorList>
            <person name="Hu J."/>
        </authorList>
    </citation>
    <scope>NUCLEOTIDE SEQUENCE [LARGE SCALE GENOMIC DNA]</scope>
    <source>
        <strain evidence="4">cv. HFTH1</strain>
        <tissue evidence="3">Young leaf</tissue>
    </source>
</reference>
<comment type="caution">
    <text evidence="3">The sequence shown here is derived from an EMBL/GenBank/DDBJ whole genome shotgun (WGS) entry which is preliminary data.</text>
</comment>
<dbReference type="AlphaFoldDB" id="A0A498KFG1"/>
<proteinExistence type="predicted"/>
<dbReference type="EMBL" id="RDQH01000329">
    <property type="protein sequence ID" value="RXI04302.1"/>
    <property type="molecule type" value="Genomic_DNA"/>
</dbReference>
<dbReference type="GO" id="GO:0007165">
    <property type="term" value="P:signal transduction"/>
    <property type="evidence" value="ECO:0007669"/>
    <property type="project" value="InterPro"/>
</dbReference>
<accession>A0A498KFG1</accession>
<dbReference type="FunFam" id="3.40.50.10140:FF:000007">
    <property type="entry name" value="Disease resistance protein (TIR-NBS-LRR class)"/>
    <property type="match status" value="1"/>
</dbReference>
<evidence type="ECO:0000256" key="1">
    <source>
        <dbReference type="ARBA" id="ARBA00023027"/>
    </source>
</evidence>
<dbReference type="InterPro" id="IPR035897">
    <property type="entry name" value="Toll_tir_struct_dom_sf"/>
</dbReference>
<dbReference type="SMART" id="SM00255">
    <property type="entry name" value="TIR"/>
    <property type="match status" value="2"/>
</dbReference>
<gene>
    <name evidence="3" type="ORF">DVH24_038576</name>
</gene>
<keyword evidence="1" id="KW-0520">NAD</keyword>
<feature type="domain" description="TIR" evidence="2">
    <location>
        <begin position="17"/>
        <end position="178"/>
    </location>
</feature>
<protein>
    <recommendedName>
        <fullName evidence="2">TIR domain-containing protein</fullName>
    </recommendedName>
</protein>
<organism evidence="3 4">
    <name type="scientific">Malus domestica</name>
    <name type="common">Apple</name>
    <name type="synonym">Pyrus malus</name>
    <dbReference type="NCBI Taxonomy" id="3750"/>
    <lineage>
        <taxon>Eukaryota</taxon>
        <taxon>Viridiplantae</taxon>
        <taxon>Streptophyta</taxon>
        <taxon>Embryophyta</taxon>
        <taxon>Tracheophyta</taxon>
        <taxon>Spermatophyta</taxon>
        <taxon>Magnoliopsida</taxon>
        <taxon>eudicotyledons</taxon>
        <taxon>Gunneridae</taxon>
        <taxon>Pentapetalae</taxon>
        <taxon>rosids</taxon>
        <taxon>fabids</taxon>
        <taxon>Rosales</taxon>
        <taxon>Rosaceae</taxon>
        <taxon>Amygdaloideae</taxon>
        <taxon>Maleae</taxon>
        <taxon>Malus</taxon>
    </lineage>
</organism>
<dbReference type="PANTHER" id="PTHR32009:SF139">
    <property type="entry name" value="TOLL-INTERLEUKIN-RESISTANCE (TIR) DOMAIN FAMILY PROTEIN"/>
    <property type="match status" value="1"/>
</dbReference>
<evidence type="ECO:0000259" key="2">
    <source>
        <dbReference type="PROSITE" id="PS50104"/>
    </source>
</evidence>